<evidence type="ECO:0000259" key="2">
    <source>
        <dbReference type="Pfam" id="PF01575"/>
    </source>
</evidence>
<feature type="domain" description="MaoC-like" evidence="2">
    <location>
        <begin position="15"/>
        <end position="122"/>
    </location>
</feature>
<proteinExistence type="inferred from homology"/>
<dbReference type="PANTHER" id="PTHR43664:SF1">
    <property type="entry name" value="BETA-METHYLMALYL-COA DEHYDRATASE"/>
    <property type="match status" value="1"/>
</dbReference>
<dbReference type="OrthoDB" id="9796589at2"/>
<dbReference type="SUPFAM" id="SSF54637">
    <property type="entry name" value="Thioesterase/thiol ester dehydrase-isomerase"/>
    <property type="match status" value="1"/>
</dbReference>
<dbReference type="EMBL" id="AWQS01000015">
    <property type="protein sequence ID" value="EWT07318.1"/>
    <property type="molecule type" value="Genomic_DNA"/>
</dbReference>
<reference evidence="4" key="1">
    <citation type="submission" date="2013-08" db="EMBL/GenBank/DDBJ databases">
        <title>Intrasporangium oryzae NRRL B-24470.</title>
        <authorList>
            <person name="Liu H."/>
            <person name="Wang G."/>
        </authorList>
    </citation>
    <scope>NUCLEOTIDE SEQUENCE [LARGE SCALE GENOMIC DNA]</scope>
    <source>
        <strain evidence="4">Q5-1</strain>
    </source>
</reference>
<protein>
    <submittedName>
        <fullName evidence="3">Acyl dehydratase</fullName>
    </submittedName>
</protein>
<evidence type="ECO:0000256" key="1">
    <source>
        <dbReference type="ARBA" id="ARBA00005254"/>
    </source>
</evidence>
<sequence length="159" mass="17502">MEPLYFEDYQDGQWIETPRRTVTDYEISAFVTLCGFLTPTFTDLEYVSRPEHYSGRIAPGMLTLSLAEGLILAAGVTRGTGLALMELTPAWKAPVYAGDTIYTEINFVSKRLTSKGDRGVVKTNNVVRNTKGDIVATYSSTRMIKSRTFGTSGPEEGGQ</sequence>
<comment type="caution">
    <text evidence="3">The sequence shown here is derived from an EMBL/GenBank/DDBJ whole genome shotgun (WGS) entry which is preliminary data.</text>
</comment>
<dbReference type="PATRIC" id="fig|584657.3.peg.726"/>
<dbReference type="AlphaFoldDB" id="W9GR53"/>
<dbReference type="Gene3D" id="3.10.129.10">
    <property type="entry name" value="Hotdog Thioesterase"/>
    <property type="match status" value="1"/>
</dbReference>
<gene>
    <name evidence="3" type="ORF">N864_05545</name>
</gene>
<comment type="similarity">
    <text evidence="1">Belongs to the enoyl-CoA hydratase/isomerase family.</text>
</comment>
<dbReference type="InterPro" id="IPR002539">
    <property type="entry name" value="MaoC-like_dom"/>
</dbReference>
<organism evidence="3 4">
    <name type="scientific">Intrasporangium chromatireducens Q5-1</name>
    <dbReference type="NCBI Taxonomy" id="584657"/>
    <lineage>
        <taxon>Bacteria</taxon>
        <taxon>Bacillati</taxon>
        <taxon>Actinomycetota</taxon>
        <taxon>Actinomycetes</taxon>
        <taxon>Micrococcales</taxon>
        <taxon>Intrasporangiaceae</taxon>
        <taxon>Intrasporangium</taxon>
    </lineage>
</organism>
<dbReference type="Proteomes" id="UP000019494">
    <property type="component" value="Unassembled WGS sequence"/>
</dbReference>
<dbReference type="InterPro" id="IPR052342">
    <property type="entry name" value="MCH/BMMD"/>
</dbReference>
<dbReference type="RefSeq" id="WP_051518145.1">
    <property type="nucleotide sequence ID" value="NZ_AWQS01000015.1"/>
</dbReference>
<dbReference type="InterPro" id="IPR029069">
    <property type="entry name" value="HotDog_dom_sf"/>
</dbReference>
<evidence type="ECO:0000313" key="3">
    <source>
        <dbReference type="EMBL" id="EWT07318.1"/>
    </source>
</evidence>
<dbReference type="PANTHER" id="PTHR43664">
    <property type="entry name" value="MONOAMINE OXIDASE-RELATED"/>
    <property type="match status" value="1"/>
</dbReference>
<accession>W9GR53</accession>
<dbReference type="Pfam" id="PF01575">
    <property type="entry name" value="MaoC_dehydratas"/>
    <property type="match status" value="1"/>
</dbReference>
<keyword evidence="4" id="KW-1185">Reference proteome</keyword>
<evidence type="ECO:0000313" key="4">
    <source>
        <dbReference type="Proteomes" id="UP000019494"/>
    </source>
</evidence>
<name>W9GR53_9MICO</name>